<reference evidence="4" key="1">
    <citation type="submission" date="2022-06" db="EMBL/GenBank/DDBJ databases">
        <title>A novel DMS-producing enzyme.</title>
        <authorList>
            <person name="Zhang Y."/>
        </authorList>
    </citation>
    <scope>NUCLEOTIDE SEQUENCE</scope>
    <source>
        <strain evidence="4">RT37</strain>
    </source>
</reference>
<comment type="similarity">
    <text evidence="1">Belongs to the AB hydrolase superfamily.</text>
</comment>
<dbReference type="PANTHER" id="PTHR43798">
    <property type="entry name" value="MONOACYLGLYCEROL LIPASE"/>
    <property type="match status" value="1"/>
</dbReference>
<proteinExistence type="inferred from homology"/>
<feature type="domain" description="AB hydrolase-1" evidence="3">
    <location>
        <begin position="30"/>
        <end position="133"/>
    </location>
</feature>
<evidence type="ECO:0000256" key="2">
    <source>
        <dbReference type="ARBA" id="ARBA00022801"/>
    </source>
</evidence>
<dbReference type="InterPro" id="IPR000073">
    <property type="entry name" value="AB_hydrolase_1"/>
</dbReference>
<dbReference type="RefSeq" id="WP_348827705.1">
    <property type="nucleotide sequence ID" value="NZ_CP098827.1"/>
</dbReference>
<dbReference type="InterPro" id="IPR029058">
    <property type="entry name" value="AB_hydrolase_fold"/>
</dbReference>
<protein>
    <submittedName>
        <fullName evidence="4">Alpha/beta hydrolase</fullName>
    </submittedName>
</protein>
<dbReference type="EMBL" id="CP098827">
    <property type="protein sequence ID" value="XBO72109.1"/>
    <property type="molecule type" value="Genomic_DNA"/>
</dbReference>
<keyword evidence="2 4" id="KW-0378">Hydrolase</keyword>
<dbReference type="PANTHER" id="PTHR43798:SF14">
    <property type="entry name" value="SERINE HYDROLASE-LIKE PROTEIN DDB_G0286239"/>
    <property type="match status" value="1"/>
</dbReference>
<dbReference type="InterPro" id="IPR050266">
    <property type="entry name" value="AB_hydrolase_sf"/>
</dbReference>
<evidence type="ECO:0000259" key="3">
    <source>
        <dbReference type="Pfam" id="PF00561"/>
    </source>
</evidence>
<dbReference type="GO" id="GO:0016787">
    <property type="term" value="F:hydrolase activity"/>
    <property type="evidence" value="ECO:0007669"/>
    <property type="project" value="UniProtKB-KW"/>
</dbReference>
<dbReference type="AlphaFoldDB" id="A0AAU7KKK3"/>
<dbReference type="Gene3D" id="3.40.50.1820">
    <property type="entry name" value="alpha/beta hydrolase"/>
    <property type="match status" value="1"/>
</dbReference>
<dbReference type="SUPFAM" id="SSF53474">
    <property type="entry name" value="alpha/beta-Hydrolases"/>
    <property type="match status" value="1"/>
</dbReference>
<dbReference type="GO" id="GO:0016020">
    <property type="term" value="C:membrane"/>
    <property type="evidence" value="ECO:0007669"/>
    <property type="project" value="TreeGrafter"/>
</dbReference>
<gene>
    <name evidence="4" type="ORF">NFG58_05200</name>
</gene>
<name>A0AAU7KKK3_9GAMM</name>
<dbReference type="Pfam" id="PF00561">
    <property type="entry name" value="Abhydrolase_1"/>
    <property type="match status" value="1"/>
</dbReference>
<dbReference type="PRINTS" id="PR00111">
    <property type="entry name" value="ABHYDROLASE"/>
</dbReference>
<evidence type="ECO:0000313" key="4">
    <source>
        <dbReference type="EMBL" id="XBO72109.1"/>
    </source>
</evidence>
<organism evidence="4">
    <name type="scientific">Halomonas sp. RT37</name>
    <dbReference type="NCBI Taxonomy" id="2950872"/>
    <lineage>
        <taxon>Bacteria</taxon>
        <taxon>Pseudomonadati</taxon>
        <taxon>Pseudomonadota</taxon>
        <taxon>Gammaproteobacteria</taxon>
        <taxon>Oceanospirillales</taxon>
        <taxon>Halomonadaceae</taxon>
        <taxon>Halomonas</taxon>
    </lineage>
</organism>
<accession>A0AAU7KKK3</accession>
<evidence type="ECO:0000256" key="1">
    <source>
        <dbReference type="ARBA" id="ARBA00008645"/>
    </source>
</evidence>
<sequence length="290" mass="31087">MKPSGEALRLAQGRLAALAWGRTEAPVWLALHGWLDNAASFARLAPVLAERLDIRLVAIDMAGHGHSERLPGDYDYAIWDYCHDLLDALDDLGLDSAPVLAHSLGAGVACLVAAAWPERIERLVLVDGLGALTTPPEDTAGQLGRSLRAQRRRRSRIPHYADLDTAVAARVAGGATPVDADTVRDIVARNLTPCDEGGLRLRTDPRLLRPSPVRLTDDQVANLLEAIACEVLLVEGRDGILGERPRGVASRARVRRLTRCVLEGGHHLHASPQHAPAVADAIVEALSATP</sequence>